<proteinExistence type="predicted"/>
<reference evidence="2 3" key="1">
    <citation type="submission" date="2017-08" db="EMBL/GenBank/DDBJ databases">
        <authorList>
            <person name="de Groot N.N."/>
        </authorList>
    </citation>
    <scope>NUCLEOTIDE SEQUENCE [LARGE SCALE GENOMIC DNA]</scope>
    <source>
        <strain evidence="2 3">USBA 352</strain>
    </source>
</reference>
<evidence type="ECO:0000259" key="1">
    <source>
        <dbReference type="Pfam" id="PF18557"/>
    </source>
</evidence>
<dbReference type="STRING" id="538381.GCA_001696535_02156"/>
<gene>
    <name evidence="2" type="ORF">SAMN05421512_105134</name>
</gene>
<dbReference type="Proteomes" id="UP000219331">
    <property type="component" value="Unassembled WGS sequence"/>
</dbReference>
<dbReference type="AlphaFoldDB" id="A0A285SFE9"/>
<dbReference type="Pfam" id="PF18557">
    <property type="entry name" value="NepR"/>
    <property type="match status" value="1"/>
</dbReference>
<dbReference type="EMBL" id="OBML01000005">
    <property type="protein sequence ID" value="SOC06596.1"/>
    <property type="molecule type" value="Genomic_DNA"/>
</dbReference>
<accession>A0A285SFE9</accession>
<feature type="domain" description="Anti-sigma factor NepR" evidence="1">
    <location>
        <begin position="16"/>
        <end position="50"/>
    </location>
</feature>
<sequence>MTGRSAVADAENAASQEYITQRLRELYDTIQEEGTPGRFLDLLEQLDEAEKAASEKSGK</sequence>
<dbReference type="InterPro" id="IPR041649">
    <property type="entry name" value="NepR"/>
</dbReference>
<dbReference type="RefSeq" id="WP_097174825.1">
    <property type="nucleotide sequence ID" value="NZ_OBML01000005.1"/>
</dbReference>
<organism evidence="2 3">
    <name type="scientific">Stappia indica</name>
    <dbReference type="NCBI Taxonomy" id="538381"/>
    <lineage>
        <taxon>Bacteria</taxon>
        <taxon>Pseudomonadati</taxon>
        <taxon>Pseudomonadota</taxon>
        <taxon>Alphaproteobacteria</taxon>
        <taxon>Hyphomicrobiales</taxon>
        <taxon>Stappiaceae</taxon>
        <taxon>Stappia</taxon>
    </lineage>
</organism>
<protein>
    <recommendedName>
        <fullName evidence="1">Anti-sigma factor NepR domain-containing protein</fullName>
    </recommendedName>
</protein>
<evidence type="ECO:0000313" key="2">
    <source>
        <dbReference type="EMBL" id="SOC06596.1"/>
    </source>
</evidence>
<evidence type="ECO:0000313" key="3">
    <source>
        <dbReference type="Proteomes" id="UP000219331"/>
    </source>
</evidence>
<name>A0A285SFE9_9HYPH</name>
<keyword evidence="3" id="KW-1185">Reference proteome</keyword>